<reference evidence="2" key="1">
    <citation type="submission" date="2005-03" db="EMBL/GenBank/DDBJ databases">
        <authorList>
            <person name="Town C.D."/>
        </authorList>
    </citation>
    <scope>NUCLEOTIDE SEQUENCE</scope>
</reference>
<organism evidence="2">
    <name type="scientific">Medicago truncatula</name>
    <name type="common">Barrel medic</name>
    <name type="synonym">Medicago tribuloides</name>
    <dbReference type="NCBI Taxonomy" id="3880"/>
    <lineage>
        <taxon>Eukaryota</taxon>
        <taxon>Viridiplantae</taxon>
        <taxon>Streptophyta</taxon>
        <taxon>Embryophyta</taxon>
        <taxon>Tracheophyta</taxon>
        <taxon>Spermatophyta</taxon>
        <taxon>Magnoliopsida</taxon>
        <taxon>eudicotyledons</taxon>
        <taxon>Gunneridae</taxon>
        <taxon>Pentapetalae</taxon>
        <taxon>rosids</taxon>
        <taxon>fabids</taxon>
        <taxon>Fabales</taxon>
        <taxon>Fabaceae</taxon>
        <taxon>Papilionoideae</taxon>
        <taxon>50 kb inversion clade</taxon>
        <taxon>NPAAA clade</taxon>
        <taxon>Hologalegina</taxon>
        <taxon>IRL clade</taxon>
        <taxon>Trifolieae</taxon>
        <taxon>Medicago</taxon>
    </lineage>
</organism>
<accession>Q2HTW8</accession>
<sequence length="115" mass="12519">MEEVQINPKIQDSLDLWQHIRAYDKENAASQFIPVLSKKQKQQVKKLLQMADQTSEHPVMVPTDTAGSAMATSSPIVETDVNLKGSAPHGARCSCPMTPSKTSTRPGPLASYQGI</sequence>
<protein>
    <submittedName>
        <fullName evidence="2">Uncharacterized protein</fullName>
    </submittedName>
</protein>
<name>Q2HTW8_MEDTR</name>
<evidence type="ECO:0000256" key="1">
    <source>
        <dbReference type="SAM" id="MobiDB-lite"/>
    </source>
</evidence>
<dbReference type="EMBL" id="AC149601">
    <property type="protein sequence ID" value="ABD32987.1"/>
    <property type="molecule type" value="Genomic_DNA"/>
</dbReference>
<proteinExistence type="predicted"/>
<feature type="region of interest" description="Disordered" evidence="1">
    <location>
        <begin position="85"/>
        <end position="115"/>
    </location>
</feature>
<dbReference type="AlphaFoldDB" id="Q2HTW8"/>
<reference evidence="2" key="2">
    <citation type="submission" date="2007-03" db="EMBL/GenBank/DDBJ databases">
        <authorList>
            <consortium name="The International Medicago Genome Annotation Group"/>
        </authorList>
    </citation>
    <scope>NUCLEOTIDE SEQUENCE</scope>
</reference>
<evidence type="ECO:0000313" key="2">
    <source>
        <dbReference type="EMBL" id="ABD32987.1"/>
    </source>
</evidence>
<gene>
    <name evidence="2" type="ORF">MtrDRAFT_AC149601g9v2</name>
</gene>